<protein>
    <submittedName>
        <fullName evidence="1">Uncharacterized protein</fullName>
    </submittedName>
</protein>
<organism evidence="1 2">
    <name type="scientific">Araneus ventricosus</name>
    <name type="common">Orbweaver spider</name>
    <name type="synonym">Epeira ventricosa</name>
    <dbReference type="NCBI Taxonomy" id="182803"/>
    <lineage>
        <taxon>Eukaryota</taxon>
        <taxon>Metazoa</taxon>
        <taxon>Ecdysozoa</taxon>
        <taxon>Arthropoda</taxon>
        <taxon>Chelicerata</taxon>
        <taxon>Arachnida</taxon>
        <taxon>Araneae</taxon>
        <taxon>Araneomorphae</taxon>
        <taxon>Entelegynae</taxon>
        <taxon>Araneoidea</taxon>
        <taxon>Araneidae</taxon>
        <taxon>Araneus</taxon>
    </lineage>
</organism>
<gene>
    <name evidence="1" type="ORF">AVEN_158041_1</name>
</gene>
<name>A0A4Y2RNY7_ARAVE</name>
<dbReference type="EMBL" id="BGPR01017730">
    <property type="protein sequence ID" value="GBN77120.1"/>
    <property type="molecule type" value="Genomic_DNA"/>
</dbReference>
<sequence>MKSIIQLVEFTAHANFFKYQGESIPFEVAFVNALTGEKCIYTVDQSGYSGNKDDHAHNRLVANTQFYVDYPYENGEFKLAFVEDDIMTKYIAQDRWKYSKVAVEGLDQKFYFEGLGLPVVDFQTDLGLKIPSSYEYEYIYMLDNDWHRQEFHRASNISRCALSLAYNASKFILERQKSFFREGIRKRNLLCEIL</sequence>
<accession>A0A4Y2RNY7</accession>
<evidence type="ECO:0000313" key="1">
    <source>
        <dbReference type="EMBL" id="GBN77120.1"/>
    </source>
</evidence>
<dbReference type="Proteomes" id="UP000499080">
    <property type="component" value="Unassembled WGS sequence"/>
</dbReference>
<comment type="caution">
    <text evidence="1">The sequence shown here is derived from an EMBL/GenBank/DDBJ whole genome shotgun (WGS) entry which is preliminary data.</text>
</comment>
<dbReference type="AlphaFoldDB" id="A0A4Y2RNY7"/>
<reference evidence="1 2" key="1">
    <citation type="journal article" date="2019" name="Sci. Rep.">
        <title>Orb-weaving spider Araneus ventricosus genome elucidates the spidroin gene catalogue.</title>
        <authorList>
            <person name="Kono N."/>
            <person name="Nakamura H."/>
            <person name="Ohtoshi R."/>
            <person name="Moran D.A.P."/>
            <person name="Shinohara A."/>
            <person name="Yoshida Y."/>
            <person name="Fujiwara M."/>
            <person name="Mori M."/>
            <person name="Tomita M."/>
            <person name="Arakawa K."/>
        </authorList>
    </citation>
    <scope>NUCLEOTIDE SEQUENCE [LARGE SCALE GENOMIC DNA]</scope>
</reference>
<keyword evidence="2" id="KW-1185">Reference proteome</keyword>
<evidence type="ECO:0000313" key="2">
    <source>
        <dbReference type="Proteomes" id="UP000499080"/>
    </source>
</evidence>
<proteinExistence type="predicted"/>